<organism evidence="3 4">
    <name type="scientific">Caldiarchaeum subterraneum</name>
    <dbReference type="NCBI Taxonomy" id="311458"/>
    <lineage>
        <taxon>Archaea</taxon>
        <taxon>Nitrososphaerota</taxon>
        <taxon>Candidatus Caldarchaeales</taxon>
        <taxon>Candidatus Caldarchaeaceae</taxon>
        <taxon>Candidatus Caldarchaeum</taxon>
    </lineage>
</organism>
<dbReference type="GO" id="GO:0006011">
    <property type="term" value="P:UDP-alpha-D-glucose metabolic process"/>
    <property type="evidence" value="ECO:0007669"/>
    <property type="project" value="InterPro"/>
</dbReference>
<dbReference type="AlphaFoldDB" id="A0A832ZUI6"/>
<proteinExistence type="predicted"/>
<name>A0A832ZUI6_CALS0</name>
<evidence type="ECO:0000256" key="2">
    <source>
        <dbReference type="ARBA" id="ARBA00022695"/>
    </source>
</evidence>
<dbReference type="SUPFAM" id="SSF53448">
    <property type="entry name" value="Nucleotide-diphospho-sugar transferases"/>
    <property type="match status" value="1"/>
</dbReference>
<comment type="caution">
    <text evidence="3">The sequence shown here is derived from an EMBL/GenBank/DDBJ whole genome shotgun (WGS) entry which is preliminary data.</text>
</comment>
<keyword evidence="2" id="KW-0548">Nucleotidyltransferase</keyword>
<dbReference type="PANTHER" id="PTHR43197:SF1">
    <property type="entry name" value="UTP--GLUCOSE-1-PHOSPHATE URIDYLYLTRANSFERASE"/>
    <property type="match status" value="1"/>
</dbReference>
<gene>
    <name evidence="3" type="ORF">EYH45_01615</name>
</gene>
<reference evidence="3" key="1">
    <citation type="journal article" date="2020" name="ISME J.">
        <title>Gammaproteobacteria mediating utilization of methyl-, sulfur- and petroleum organic compounds in deep ocean hydrothermal plumes.</title>
        <authorList>
            <person name="Zhou Z."/>
            <person name="Liu Y."/>
            <person name="Pan J."/>
            <person name="Cron B.R."/>
            <person name="Toner B.M."/>
            <person name="Anantharaman K."/>
            <person name="Breier J.A."/>
            <person name="Dick G.J."/>
            <person name="Li M."/>
        </authorList>
    </citation>
    <scope>NUCLEOTIDE SEQUENCE</scope>
    <source>
        <strain evidence="3">SZUA-1515</strain>
    </source>
</reference>
<dbReference type="GO" id="GO:0003983">
    <property type="term" value="F:UTP:glucose-1-phosphate uridylyltransferase activity"/>
    <property type="evidence" value="ECO:0007669"/>
    <property type="project" value="InterPro"/>
</dbReference>
<dbReference type="Proteomes" id="UP000608579">
    <property type="component" value="Unassembled WGS sequence"/>
</dbReference>
<evidence type="ECO:0008006" key="5">
    <source>
        <dbReference type="Google" id="ProtNLM"/>
    </source>
</evidence>
<keyword evidence="1" id="KW-0808">Transferase</keyword>
<dbReference type="EMBL" id="DQVM01000029">
    <property type="protein sequence ID" value="HIQ29243.1"/>
    <property type="molecule type" value="Genomic_DNA"/>
</dbReference>
<protein>
    <recommendedName>
        <fullName evidence="5">UTP--glucose-1-phosphate uridylyltransferase</fullName>
    </recommendedName>
</protein>
<sequence length="74" mass="8312">MSISEFKAVLPVAGLGTRMLPATKEQPKEMLPVFAKTRDGKLCVKPMLQLIFEQLYENGAREFIFVVGRGKRTV</sequence>
<dbReference type="Gene3D" id="3.90.550.10">
    <property type="entry name" value="Spore Coat Polysaccharide Biosynthesis Protein SpsA, Chain A"/>
    <property type="match status" value="1"/>
</dbReference>
<evidence type="ECO:0000256" key="1">
    <source>
        <dbReference type="ARBA" id="ARBA00022679"/>
    </source>
</evidence>
<evidence type="ECO:0000313" key="3">
    <source>
        <dbReference type="EMBL" id="HIQ29243.1"/>
    </source>
</evidence>
<dbReference type="InterPro" id="IPR005771">
    <property type="entry name" value="GalU_uridylyltTrfase_bac/arc"/>
</dbReference>
<accession>A0A832ZUI6</accession>
<evidence type="ECO:0000313" key="4">
    <source>
        <dbReference type="Proteomes" id="UP000608579"/>
    </source>
</evidence>
<dbReference type="InterPro" id="IPR029044">
    <property type="entry name" value="Nucleotide-diphossugar_trans"/>
</dbReference>
<feature type="non-terminal residue" evidence="3">
    <location>
        <position position="74"/>
    </location>
</feature>
<dbReference type="PANTHER" id="PTHR43197">
    <property type="entry name" value="UTP--GLUCOSE-1-PHOSPHATE URIDYLYLTRANSFERASE"/>
    <property type="match status" value="1"/>
</dbReference>